<dbReference type="InterPro" id="IPR040547">
    <property type="entry name" value="CdiI"/>
</dbReference>
<accession>A0AAP9VX88</accession>
<name>A0AAP9VX88_9PSED</name>
<evidence type="ECO:0000313" key="1">
    <source>
        <dbReference type="EMBL" id="QNR49355.1"/>
    </source>
</evidence>
<dbReference type="Proteomes" id="UP000516316">
    <property type="component" value="Chromosome"/>
</dbReference>
<sequence>MKKTFRSIAAAMGSKWEPEREPSSLTQWYLSALDIPIEELGLEDLCRALRQDLFSLELLPIAVDVLSKDLLSGFFDDGELLALINDLPLIYWSDNELLAQRLLSVLVNGEYLLSEEPETLLVAKGLEVKLREVLIE</sequence>
<reference evidence="1 2" key="1">
    <citation type="submission" date="2020-09" db="EMBL/GenBank/DDBJ databases">
        <title>The Genome Sequence of Pseudomonas chlororaphis strain Qlu-1 - A phenazine-derivative-producing strain.</title>
        <authorList>
            <person name="Li L."/>
            <person name="Liu K."/>
        </authorList>
    </citation>
    <scope>NUCLEOTIDE SEQUENCE [LARGE SCALE GENOMIC DNA]</scope>
    <source>
        <strain evidence="2">qlu-1</strain>
    </source>
</reference>
<protein>
    <submittedName>
        <fullName evidence="1">Uncharacterized protein</fullName>
    </submittedName>
</protein>
<dbReference type="RefSeq" id="WP_016702306.1">
    <property type="nucleotide sequence ID" value="NZ_CP019399.1"/>
</dbReference>
<dbReference type="Pfam" id="PF18616">
    <property type="entry name" value="CdiI_3"/>
    <property type="match status" value="1"/>
</dbReference>
<organism evidence="1 2">
    <name type="scientific">Pseudomonas chlororaphis</name>
    <dbReference type="NCBI Taxonomy" id="587753"/>
    <lineage>
        <taxon>Bacteria</taxon>
        <taxon>Pseudomonadati</taxon>
        <taxon>Pseudomonadota</taxon>
        <taxon>Gammaproteobacteria</taxon>
        <taxon>Pseudomonadales</taxon>
        <taxon>Pseudomonadaceae</taxon>
        <taxon>Pseudomonas</taxon>
    </lineage>
</organism>
<dbReference type="CDD" id="cd20691">
    <property type="entry name" value="CdiI_EC536-like"/>
    <property type="match status" value="1"/>
</dbReference>
<dbReference type="EMBL" id="CP061079">
    <property type="protein sequence ID" value="QNR49355.1"/>
    <property type="molecule type" value="Genomic_DNA"/>
</dbReference>
<evidence type="ECO:0000313" key="2">
    <source>
        <dbReference type="Proteomes" id="UP000516316"/>
    </source>
</evidence>
<dbReference type="AlphaFoldDB" id="A0AAP9VX88"/>
<proteinExistence type="predicted"/>
<gene>
    <name evidence="1" type="ORF">HLB40_07550</name>
</gene>